<evidence type="ECO:0000259" key="9">
    <source>
        <dbReference type="Pfam" id="PF02781"/>
    </source>
</evidence>
<comment type="similarity">
    <text evidence="2 7">Belongs to the glucose-6-phosphate dehydrogenase family.</text>
</comment>
<dbReference type="EC" id="1.1.1.49" evidence="7"/>
<evidence type="ECO:0000256" key="6">
    <source>
        <dbReference type="ARBA" id="ARBA00023277"/>
    </source>
</evidence>
<feature type="domain" description="Glucose-6-phosphate dehydrogenase NAD-binding" evidence="8">
    <location>
        <begin position="43"/>
        <end position="212"/>
    </location>
</feature>
<dbReference type="SUPFAM" id="SSF55347">
    <property type="entry name" value="Glyceraldehyde-3-phosphate dehydrogenase-like, C-terminal domain"/>
    <property type="match status" value="1"/>
</dbReference>
<dbReference type="PANTHER" id="PTHR23429">
    <property type="entry name" value="GLUCOSE-6-PHOSPHATE 1-DEHYDROGENASE G6PD"/>
    <property type="match status" value="1"/>
</dbReference>
<dbReference type="InParanoid" id="A0A1Z5J6H0"/>
<comment type="function">
    <text evidence="7">Catalyzes the rate-limiting step of the oxidative pentose-phosphate pathway, which represents a route for the dissimilation of carbohydrates besides glycolysis.</text>
</comment>
<dbReference type="Pfam" id="PF00479">
    <property type="entry name" value="G6PD_N"/>
    <property type="match status" value="1"/>
</dbReference>
<dbReference type="InterPro" id="IPR022674">
    <property type="entry name" value="G6P_DH_NAD-bd"/>
</dbReference>
<dbReference type="Gene3D" id="3.30.360.10">
    <property type="entry name" value="Dihydrodipicolinate Reductase, domain 2"/>
    <property type="match status" value="1"/>
</dbReference>
<keyword evidence="5 7" id="KW-0560">Oxidoreductase</keyword>
<keyword evidence="6 7" id="KW-0119">Carbohydrate metabolism</keyword>
<dbReference type="SUPFAM" id="SSF51735">
    <property type="entry name" value="NAD(P)-binding Rossmann-fold domains"/>
    <property type="match status" value="1"/>
</dbReference>
<proteinExistence type="inferred from homology"/>
<gene>
    <name evidence="10" type="ORF">FisN_6Lh208</name>
</gene>
<dbReference type="InterPro" id="IPR022675">
    <property type="entry name" value="G6P_DH_C"/>
</dbReference>
<dbReference type="InterPro" id="IPR019796">
    <property type="entry name" value="G6P_DH_AS"/>
</dbReference>
<comment type="caution">
    <text evidence="10">The sequence shown here is derived from an EMBL/GenBank/DDBJ whole genome shotgun (WGS) entry which is preliminary data.</text>
</comment>
<dbReference type="GO" id="GO:0004345">
    <property type="term" value="F:glucose-6-phosphate dehydrogenase activity"/>
    <property type="evidence" value="ECO:0007669"/>
    <property type="project" value="UniProtKB-EC"/>
</dbReference>
<dbReference type="NCBIfam" id="TIGR00871">
    <property type="entry name" value="zwf"/>
    <property type="match status" value="1"/>
</dbReference>
<dbReference type="OrthoDB" id="60984at2759"/>
<dbReference type="HAMAP" id="MF_00966">
    <property type="entry name" value="G6PD"/>
    <property type="match status" value="1"/>
</dbReference>
<reference evidence="10 11" key="1">
    <citation type="journal article" date="2015" name="Plant Cell">
        <title>Oil accumulation by the oleaginous diatom Fistulifera solaris as revealed by the genome and transcriptome.</title>
        <authorList>
            <person name="Tanaka T."/>
            <person name="Maeda Y."/>
            <person name="Veluchamy A."/>
            <person name="Tanaka M."/>
            <person name="Abida H."/>
            <person name="Marechal E."/>
            <person name="Bowler C."/>
            <person name="Muto M."/>
            <person name="Sunaga Y."/>
            <person name="Tanaka M."/>
            <person name="Yoshino T."/>
            <person name="Taniguchi T."/>
            <person name="Fukuda Y."/>
            <person name="Nemoto M."/>
            <person name="Matsumoto M."/>
            <person name="Wong P.S."/>
            <person name="Aburatani S."/>
            <person name="Fujibuchi W."/>
        </authorList>
    </citation>
    <scope>NUCLEOTIDE SEQUENCE [LARGE SCALE GENOMIC DNA]</scope>
    <source>
        <strain evidence="10 11">JPCC DA0580</strain>
    </source>
</reference>
<dbReference type="PANTHER" id="PTHR23429:SF0">
    <property type="entry name" value="GLUCOSE-6-PHOSPHATE 1-DEHYDROGENASE"/>
    <property type="match status" value="1"/>
</dbReference>
<comment type="pathway">
    <text evidence="1 7">Carbohydrate degradation; pentose phosphate pathway; D-ribulose 5-phosphate from D-glucose 6-phosphate (oxidative stage): step 1/3.</text>
</comment>
<dbReference type="UniPathway" id="UPA00115">
    <property type="reaction ID" value="UER00408"/>
</dbReference>
<evidence type="ECO:0000313" key="10">
    <source>
        <dbReference type="EMBL" id="GAX09418.1"/>
    </source>
</evidence>
<evidence type="ECO:0000256" key="4">
    <source>
        <dbReference type="ARBA" id="ARBA00022857"/>
    </source>
</evidence>
<dbReference type="EMBL" id="BDSP01000007">
    <property type="protein sequence ID" value="GAX09418.1"/>
    <property type="molecule type" value="Genomic_DNA"/>
</dbReference>
<dbReference type="PIRSF" id="PIRSF000110">
    <property type="entry name" value="G6PD"/>
    <property type="match status" value="1"/>
</dbReference>
<feature type="domain" description="Glucose-6-phosphate dehydrogenase C-terminal" evidence="9">
    <location>
        <begin position="214"/>
        <end position="477"/>
    </location>
</feature>
<protein>
    <recommendedName>
        <fullName evidence="7">Glucose-6-phosphate 1-dehydrogenase</fullName>
        <ecNumber evidence="7">1.1.1.49</ecNumber>
    </recommendedName>
</protein>
<evidence type="ECO:0000256" key="7">
    <source>
        <dbReference type="RuleBase" id="RU362120"/>
    </source>
</evidence>
<evidence type="ECO:0000259" key="8">
    <source>
        <dbReference type="Pfam" id="PF00479"/>
    </source>
</evidence>
<dbReference type="InterPro" id="IPR001282">
    <property type="entry name" value="G6P_DH"/>
</dbReference>
<evidence type="ECO:0000256" key="3">
    <source>
        <dbReference type="ARBA" id="ARBA00022526"/>
    </source>
</evidence>
<accession>A0A1Z5J6H0</accession>
<dbReference type="Pfam" id="PF02781">
    <property type="entry name" value="G6PD_C"/>
    <property type="match status" value="1"/>
</dbReference>
<keyword evidence="4 7" id="KW-0521">NADP</keyword>
<evidence type="ECO:0000256" key="5">
    <source>
        <dbReference type="ARBA" id="ARBA00023002"/>
    </source>
</evidence>
<dbReference type="GO" id="GO:0009051">
    <property type="term" value="P:pentose-phosphate shunt, oxidative branch"/>
    <property type="evidence" value="ECO:0007669"/>
    <property type="project" value="TreeGrafter"/>
</dbReference>
<evidence type="ECO:0000313" key="11">
    <source>
        <dbReference type="Proteomes" id="UP000198406"/>
    </source>
</evidence>
<dbReference type="AlphaFoldDB" id="A0A1Z5J6H0"/>
<dbReference type="PRINTS" id="PR00079">
    <property type="entry name" value="G6PDHDRGNASE"/>
</dbReference>
<dbReference type="GO" id="GO:0006006">
    <property type="term" value="P:glucose metabolic process"/>
    <property type="evidence" value="ECO:0007669"/>
    <property type="project" value="UniProtKB-KW"/>
</dbReference>
<evidence type="ECO:0000256" key="1">
    <source>
        <dbReference type="ARBA" id="ARBA00004937"/>
    </source>
</evidence>
<comment type="catalytic activity">
    <reaction evidence="7">
        <text>D-glucose 6-phosphate + NADP(+) = 6-phospho-D-glucono-1,5-lactone + NADPH + H(+)</text>
        <dbReference type="Rhea" id="RHEA:15841"/>
        <dbReference type="ChEBI" id="CHEBI:15378"/>
        <dbReference type="ChEBI" id="CHEBI:57783"/>
        <dbReference type="ChEBI" id="CHEBI:57955"/>
        <dbReference type="ChEBI" id="CHEBI:58349"/>
        <dbReference type="ChEBI" id="CHEBI:61548"/>
        <dbReference type="EC" id="1.1.1.49"/>
    </reaction>
</comment>
<dbReference type="Proteomes" id="UP000198406">
    <property type="component" value="Unassembled WGS sequence"/>
</dbReference>
<dbReference type="Gene3D" id="3.40.50.720">
    <property type="entry name" value="NAD(P)-binding Rossmann-like Domain"/>
    <property type="match status" value="1"/>
</dbReference>
<name>A0A1Z5J6H0_FISSO</name>
<keyword evidence="3 7" id="KW-0313">Glucose metabolism</keyword>
<evidence type="ECO:0000256" key="2">
    <source>
        <dbReference type="ARBA" id="ARBA00009975"/>
    </source>
</evidence>
<sequence>MPYHSSLQNGAFMFNRTIGSPDDDIQQIVQSEKWFTQPLLVLVFGASGDLAKKKTYPALYDLWQRGLLPRQTLIWGFARTKWTTQQLRVHLCRHVEHSDRIHRFLDLCYYRHGKDYGDMSAISSIFQSCTKLHNLLVYLAIPPQVFTDATLALKQVLSQSRVPGFVRVVLEKPFGHDSTSCQNLLDSLKEQQWKESELYRIDHYLGKEMVQNILMLRYNNSWLQHIWNKDVIQSVHILFKEPFGTDGRGGYFDSIGIVRDICQNHLLQILTLIAMELPKQLTSAAVRDAKVKVLKSMPVLRPRDCLLGQYEGYSDDPTIADKNTKTPTYVCLRSFVNIPTWEGVPFVLEAGKALDERLCEARLFFRGSGTNALVLRLQPQPAIFLSTNMKRPGFSMSPIHTHMGIEYGEHCIVPEAYTRLLLDVLRGEQASFVRDDELVAAWELFTPLLKSIEMRSPIKYQPGMDGPLERENLLKSMEVGKPWSPPRASL</sequence>
<dbReference type="PROSITE" id="PS00069">
    <property type="entry name" value="G6P_DEHYDROGENASE"/>
    <property type="match status" value="1"/>
</dbReference>
<organism evidence="10 11">
    <name type="scientific">Fistulifera solaris</name>
    <name type="common">Oleaginous diatom</name>
    <dbReference type="NCBI Taxonomy" id="1519565"/>
    <lineage>
        <taxon>Eukaryota</taxon>
        <taxon>Sar</taxon>
        <taxon>Stramenopiles</taxon>
        <taxon>Ochrophyta</taxon>
        <taxon>Bacillariophyta</taxon>
        <taxon>Bacillariophyceae</taxon>
        <taxon>Bacillariophycidae</taxon>
        <taxon>Naviculales</taxon>
        <taxon>Naviculaceae</taxon>
        <taxon>Fistulifera</taxon>
    </lineage>
</organism>
<dbReference type="InterPro" id="IPR036291">
    <property type="entry name" value="NAD(P)-bd_dom_sf"/>
</dbReference>
<dbReference type="GO" id="GO:0050661">
    <property type="term" value="F:NADP binding"/>
    <property type="evidence" value="ECO:0007669"/>
    <property type="project" value="InterPro"/>
</dbReference>
<dbReference type="FunCoup" id="A0A1Z5J6H0">
    <property type="interactions" value="240"/>
</dbReference>
<keyword evidence="11" id="KW-1185">Reference proteome</keyword>